<reference evidence="1 2" key="1">
    <citation type="journal article" date="2016" name="Nat. Biotechnol.">
        <title>Measurement of bacterial replication rates in microbial communities.</title>
        <authorList>
            <person name="Brown C.T."/>
            <person name="Olm M.R."/>
            <person name="Thomas B.C."/>
            <person name="Banfield J.F."/>
        </authorList>
    </citation>
    <scope>NUCLEOTIDE SEQUENCE [LARGE SCALE GENOMIC DNA]</scope>
    <source>
        <strain evidence="1">45_130</strain>
    </source>
</reference>
<gene>
    <name evidence="1" type="ORF">BHV76_02815</name>
</gene>
<name>A0A854C334_9BACT</name>
<dbReference type="Proteomes" id="UP000186685">
    <property type="component" value="Unassembled WGS sequence"/>
</dbReference>
<accession>A0A854C334</accession>
<comment type="caution">
    <text evidence="1">The sequence shown here is derived from an EMBL/GenBank/DDBJ whole genome shotgun (WGS) entry which is preliminary data.</text>
</comment>
<evidence type="ECO:0000313" key="2">
    <source>
        <dbReference type="Proteomes" id="UP000186685"/>
    </source>
</evidence>
<sequence length="115" mass="13824">MSGKCLTLYNSCVRVRVREWMQGKFHERLKKQLQSLELRTKSGKRNGIFIRTRRNFLRFRYEKPTAPQRKTYGSHGGNIRFAKGKHKNYGNITRFSTRGFLKKWIPEETEKKPFR</sequence>
<dbReference type="AlphaFoldDB" id="A0A854C334"/>
<dbReference type="EMBL" id="MNQR01000010">
    <property type="protein sequence ID" value="OKZ11940.1"/>
    <property type="molecule type" value="Genomic_DNA"/>
</dbReference>
<protein>
    <submittedName>
        <fullName evidence="1">Uncharacterized protein</fullName>
    </submittedName>
</protein>
<evidence type="ECO:0000313" key="1">
    <source>
        <dbReference type="EMBL" id="OKZ11940.1"/>
    </source>
</evidence>
<organism evidence="1 2">
    <name type="scientific">Phocaeicola plebeius</name>
    <dbReference type="NCBI Taxonomy" id="310297"/>
    <lineage>
        <taxon>Bacteria</taxon>
        <taxon>Pseudomonadati</taxon>
        <taxon>Bacteroidota</taxon>
        <taxon>Bacteroidia</taxon>
        <taxon>Bacteroidales</taxon>
        <taxon>Bacteroidaceae</taxon>
        <taxon>Phocaeicola</taxon>
    </lineage>
</organism>
<proteinExistence type="predicted"/>